<keyword evidence="2" id="KW-1185">Reference proteome</keyword>
<name>A0A8J5TKJ8_HOMAM</name>
<sequence length="139" mass="15929">MRKFMEVNISLSLEQRIIPKHYTISKHYVTERAVSFWVRFRMNSPIDLAIPKTSLEWSGIEQECWCSAGKRNTLKAPVGVGEAFAFGVSMFNKQIKLEELLKNRGLSLKRNSSSYDHQVQLGQKSAELSHTEVESPEEL</sequence>
<protein>
    <submittedName>
        <fullName evidence="1">Uncharacterized protein</fullName>
    </submittedName>
</protein>
<gene>
    <name evidence="1" type="ORF">Hamer_G025120</name>
</gene>
<accession>A0A8J5TKJ8</accession>
<organism evidence="1 2">
    <name type="scientific">Homarus americanus</name>
    <name type="common">American lobster</name>
    <dbReference type="NCBI Taxonomy" id="6706"/>
    <lineage>
        <taxon>Eukaryota</taxon>
        <taxon>Metazoa</taxon>
        <taxon>Ecdysozoa</taxon>
        <taxon>Arthropoda</taxon>
        <taxon>Crustacea</taxon>
        <taxon>Multicrustacea</taxon>
        <taxon>Malacostraca</taxon>
        <taxon>Eumalacostraca</taxon>
        <taxon>Eucarida</taxon>
        <taxon>Decapoda</taxon>
        <taxon>Pleocyemata</taxon>
        <taxon>Astacidea</taxon>
        <taxon>Nephropoidea</taxon>
        <taxon>Nephropidae</taxon>
        <taxon>Homarus</taxon>
    </lineage>
</organism>
<reference evidence="1" key="1">
    <citation type="journal article" date="2021" name="Sci. Adv.">
        <title>The American lobster genome reveals insights on longevity, neural, and immune adaptations.</title>
        <authorList>
            <person name="Polinski J.M."/>
            <person name="Zimin A.V."/>
            <person name="Clark K.F."/>
            <person name="Kohn A.B."/>
            <person name="Sadowski N."/>
            <person name="Timp W."/>
            <person name="Ptitsyn A."/>
            <person name="Khanna P."/>
            <person name="Romanova D.Y."/>
            <person name="Williams P."/>
            <person name="Greenwood S.J."/>
            <person name="Moroz L.L."/>
            <person name="Walt D.R."/>
            <person name="Bodnar A.G."/>
        </authorList>
    </citation>
    <scope>NUCLEOTIDE SEQUENCE</scope>
    <source>
        <strain evidence="1">GMGI-L3</strain>
    </source>
</reference>
<evidence type="ECO:0000313" key="2">
    <source>
        <dbReference type="Proteomes" id="UP000747542"/>
    </source>
</evidence>
<proteinExistence type="predicted"/>
<evidence type="ECO:0000313" key="1">
    <source>
        <dbReference type="EMBL" id="KAG7173987.1"/>
    </source>
</evidence>
<comment type="caution">
    <text evidence="1">The sequence shown here is derived from an EMBL/GenBank/DDBJ whole genome shotgun (WGS) entry which is preliminary data.</text>
</comment>
<dbReference type="AlphaFoldDB" id="A0A8J5TKJ8"/>
<dbReference type="EMBL" id="JAHLQT010008269">
    <property type="protein sequence ID" value="KAG7173987.1"/>
    <property type="molecule type" value="Genomic_DNA"/>
</dbReference>
<dbReference type="Proteomes" id="UP000747542">
    <property type="component" value="Unassembled WGS sequence"/>
</dbReference>